<feature type="transmembrane region" description="Helical" evidence="7">
    <location>
        <begin position="67"/>
        <end position="88"/>
    </location>
</feature>
<dbReference type="Proteomes" id="UP001237642">
    <property type="component" value="Unassembled WGS sequence"/>
</dbReference>
<evidence type="ECO:0000256" key="2">
    <source>
        <dbReference type="ARBA" id="ARBA00022448"/>
    </source>
</evidence>
<reference evidence="11" key="2">
    <citation type="submission" date="2023-05" db="EMBL/GenBank/DDBJ databases">
        <authorList>
            <person name="Schelkunov M.I."/>
        </authorList>
    </citation>
    <scope>NUCLEOTIDE SEQUENCE</scope>
    <source>
        <strain evidence="11">Hsosn_3</strain>
        <tissue evidence="11">Leaf</tissue>
    </source>
</reference>
<feature type="transmembrane region" description="Helical" evidence="7">
    <location>
        <begin position="148"/>
        <end position="175"/>
    </location>
</feature>
<evidence type="ECO:0000256" key="7">
    <source>
        <dbReference type="SAM" id="Phobius"/>
    </source>
</evidence>
<feature type="compositionally biased region" description="Basic and acidic residues" evidence="6">
    <location>
        <begin position="201"/>
        <end position="215"/>
    </location>
</feature>
<evidence type="ECO:0000256" key="5">
    <source>
        <dbReference type="ARBA" id="ARBA00023136"/>
    </source>
</evidence>
<proteinExistence type="predicted"/>
<keyword evidence="3 7" id="KW-0812">Transmembrane</keyword>
<protein>
    <submittedName>
        <fullName evidence="11">Uncharacterized protein</fullName>
    </submittedName>
</protein>
<evidence type="ECO:0000256" key="3">
    <source>
        <dbReference type="ARBA" id="ARBA00022692"/>
    </source>
</evidence>
<dbReference type="InterPro" id="IPR013581">
    <property type="entry name" value="PDR_assoc"/>
</dbReference>
<comment type="subcellular location">
    <subcellularLocation>
        <location evidence="1">Membrane</location>
        <topology evidence="1">Multi-pass membrane protein</topology>
    </subcellularLocation>
</comment>
<evidence type="ECO:0000259" key="8">
    <source>
        <dbReference type="Pfam" id="PF01061"/>
    </source>
</evidence>
<dbReference type="InterPro" id="IPR027417">
    <property type="entry name" value="P-loop_NTPase"/>
</dbReference>
<evidence type="ECO:0000256" key="1">
    <source>
        <dbReference type="ARBA" id="ARBA00004141"/>
    </source>
</evidence>
<evidence type="ECO:0000259" key="9">
    <source>
        <dbReference type="Pfam" id="PF08370"/>
    </source>
</evidence>
<feature type="transmembrane region" description="Helical" evidence="7">
    <location>
        <begin position="449"/>
        <end position="470"/>
    </location>
</feature>
<keyword evidence="5 7" id="KW-0472">Membrane</keyword>
<keyword evidence="2" id="KW-0813">Transport</keyword>
<dbReference type="GO" id="GO:0140359">
    <property type="term" value="F:ABC-type transporter activity"/>
    <property type="evidence" value="ECO:0007669"/>
    <property type="project" value="InterPro"/>
</dbReference>
<dbReference type="Pfam" id="PF19055">
    <property type="entry name" value="ABC2_membrane_7"/>
    <property type="match status" value="1"/>
</dbReference>
<dbReference type="AlphaFoldDB" id="A0AAD8J0H2"/>
<feature type="domain" description="Plant PDR ABC transporter associated" evidence="9">
    <location>
        <begin position="122"/>
        <end position="184"/>
    </location>
</feature>
<reference evidence="11" key="1">
    <citation type="submission" date="2023-02" db="EMBL/GenBank/DDBJ databases">
        <title>Genome of toxic invasive species Heracleum sosnowskyi carries increased number of genes despite the absence of recent whole-genome duplications.</title>
        <authorList>
            <person name="Schelkunov M."/>
            <person name="Shtratnikova V."/>
            <person name="Makarenko M."/>
            <person name="Klepikova A."/>
            <person name="Omelchenko D."/>
            <person name="Novikova G."/>
            <person name="Obukhova E."/>
            <person name="Bogdanov V."/>
            <person name="Penin A."/>
            <person name="Logacheva M."/>
        </authorList>
    </citation>
    <scope>NUCLEOTIDE SEQUENCE</scope>
    <source>
        <strain evidence="11">Hsosn_3</strain>
        <tissue evidence="11">Leaf</tissue>
    </source>
</reference>
<accession>A0AAD8J0H2</accession>
<feature type="domain" description="ABC transporter family G" evidence="10">
    <location>
        <begin position="351"/>
        <end position="413"/>
    </location>
</feature>
<feature type="transmembrane region" description="Helical" evidence="7">
    <location>
        <begin position="37"/>
        <end position="55"/>
    </location>
</feature>
<dbReference type="PANTHER" id="PTHR48040:SF45">
    <property type="entry name" value="PLEIOTROPIC DRUG RESISTANCE PROTEIN 1-LIKE"/>
    <property type="match status" value="1"/>
</dbReference>
<feature type="transmembrane region" description="Helical" evidence="7">
    <location>
        <begin position="94"/>
        <end position="114"/>
    </location>
</feature>
<feature type="region of interest" description="Disordered" evidence="6">
    <location>
        <begin position="201"/>
        <end position="222"/>
    </location>
</feature>
<evidence type="ECO:0000256" key="4">
    <source>
        <dbReference type="ARBA" id="ARBA00022989"/>
    </source>
</evidence>
<dbReference type="InterPro" id="IPR013525">
    <property type="entry name" value="ABC2_TM"/>
</dbReference>
<keyword evidence="4 7" id="KW-1133">Transmembrane helix</keyword>
<dbReference type="InterPro" id="IPR043926">
    <property type="entry name" value="ABCG_dom"/>
</dbReference>
<sequence length="555" mass="62714">MTQMIFVGSIAMTVFLRTEMPKRTLDDGQIYLDAERFFKQYLLLIVINQTASALFRSIGALGRNIIVANTFGSCALLTVLVLGGFVMSRNDIKAWWIWGYWFSPLMYAQNAIAVNEFLGKSWSHVLPNSTEPLGVSVMKARGLFPQAYWYWIGVGALVAYVFLFNIIFTLALTYLNPFGKSQAILTEETLAERSGQFIELSSKDNAEKGNQDRRNVSSRSMSARVGIISEDNQKKHGMVLPFQPLSITFDDISYRVDMPREMKAQGVPEDRLELLKVYESLQYSAWLRLPPDVDATTKQMFVEEVMELVELSPLREALVGLPGLDARAAAIVMRTVRNTVDTGRTVVCTIHQPSIDIFDAFDELFLLKRGGEEIYVGPLGRLSCHLIEYFEGIDGVSRIKDGQNPATWMLDITSEAREATKGVNFAEVYKNSELYRRNKEVIKEASIPAPVRVLFTVFIALLFGTIFWDVGSKRRKKQDLFNSMGSMERAAGMYSALPYAFAQVLIELPYSFIQTILYGVIYGTFSRVLLFQKQEYQYGGDGTTIFARFLGQYTD</sequence>
<evidence type="ECO:0000313" key="12">
    <source>
        <dbReference type="Proteomes" id="UP001237642"/>
    </source>
</evidence>
<keyword evidence="12" id="KW-1185">Reference proteome</keyword>
<evidence type="ECO:0000256" key="6">
    <source>
        <dbReference type="SAM" id="MobiDB-lite"/>
    </source>
</evidence>
<name>A0AAD8J0H2_9APIA</name>
<dbReference type="GO" id="GO:0016020">
    <property type="term" value="C:membrane"/>
    <property type="evidence" value="ECO:0007669"/>
    <property type="project" value="UniProtKB-SubCell"/>
</dbReference>
<evidence type="ECO:0000313" key="11">
    <source>
        <dbReference type="EMBL" id="KAK1394703.1"/>
    </source>
</evidence>
<organism evidence="11 12">
    <name type="scientific">Heracleum sosnowskyi</name>
    <dbReference type="NCBI Taxonomy" id="360622"/>
    <lineage>
        <taxon>Eukaryota</taxon>
        <taxon>Viridiplantae</taxon>
        <taxon>Streptophyta</taxon>
        <taxon>Embryophyta</taxon>
        <taxon>Tracheophyta</taxon>
        <taxon>Spermatophyta</taxon>
        <taxon>Magnoliopsida</taxon>
        <taxon>eudicotyledons</taxon>
        <taxon>Gunneridae</taxon>
        <taxon>Pentapetalae</taxon>
        <taxon>asterids</taxon>
        <taxon>campanulids</taxon>
        <taxon>Apiales</taxon>
        <taxon>Apiaceae</taxon>
        <taxon>Apioideae</taxon>
        <taxon>apioid superclade</taxon>
        <taxon>Tordylieae</taxon>
        <taxon>Tordyliinae</taxon>
        <taxon>Heracleum</taxon>
    </lineage>
</organism>
<comment type="caution">
    <text evidence="11">The sequence shown here is derived from an EMBL/GenBank/DDBJ whole genome shotgun (WGS) entry which is preliminary data.</text>
</comment>
<dbReference type="EMBL" id="JAUIZM010000003">
    <property type="protein sequence ID" value="KAK1394703.1"/>
    <property type="molecule type" value="Genomic_DNA"/>
</dbReference>
<evidence type="ECO:0000259" key="10">
    <source>
        <dbReference type="Pfam" id="PF19055"/>
    </source>
</evidence>
<dbReference type="PANTHER" id="PTHR48040">
    <property type="entry name" value="PLEIOTROPIC DRUG RESISTANCE PROTEIN 1-LIKE ISOFORM X1"/>
    <property type="match status" value="1"/>
</dbReference>
<gene>
    <name evidence="11" type="ORF">POM88_013759</name>
</gene>
<dbReference type="Pfam" id="PF01061">
    <property type="entry name" value="ABC2_membrane"/>
    <property type="match status" value="1"/>
</dbReference>
<dbReference type="Gene3D" id="3.40.50.300">
    <property type="entry name" value="P-loop containing nucleotide triphosphate hydrolases"/>
    <property type="match status" value="1"/>
</dbReference>
<feature type="transmembrane region" description="Helical" evidence="7">
    <location>
        <begin position="512"/>
        <end position="530"/>
    </location>
</feature>
<feature type="domain" description="ABC-2 type transporter transmembrane" evidence="8">
    <location>
        <begin position="31"/>
        <end position="117"/>
    </location>
</feature>
<dbReference type="Pfam" id="PF08370">
    <property type="entry name" value="PDR_assoc"/>
    <property type="match status" value="1"/>
</dbReference>